<evidence type="ECO:0000313" key="1">
    <source>
        <dbReference type="EMBL" id="MBD7944275.1"/>
    </source>
</evidence>
<name>A0ABR8R951_9BACI</name>
<dbReference type="NCBIfam" id="TIGR04398">
    <property type="entry name" value="SLAP_DUP"/>
    <property type="match status" value="1"/>
</dbReference>
<dbReference type="InterPro" id="IPR030910">
    <property type="entry name" value="SLAP_dom"/>
</dbReference>
<comment type="caution">
    <text evidence="1">The sequence shown here is derived from an EMBL/GenBank/DDBJ whole genome shotgun (WGS) entry which is preliminary data.</text>
</comment>
<proteinExistence type="predicted"/>
<reference evidence="1 2" key="1">
    <citation type="submission" date="2020-08" db="EMBL/GenBank/DDBJ databases">
        <title>A Genomic Blueprint of the Chicken Gut Microbiome.</title>
        <authorList>
            <person name="Gilroy R."/>
            <person name="Ravi A."/>
            <person name="Getino M."/>
            <person name="Pursley I."/>
            <person name="Horton D.L."/>
            <person name="Alikhan N.-F."/>
            <person name="Baker D."/>
            <person name="Gharbi K."/>
            <person name="Hall N."/>
            <person name="Watson M."/>
            <person name="Adriaenssens E.M."/>
            <person name="Foster-Nyarko E."/>
            <person name="Jarju S."/>
            <person name="Secka A."/>
            <person name="Antonio M."/>
            <person name="Oren A."/>
            <person name="Chaudhuri R."/>
            <person name="La Ragione R.M."/>
            <person name="Hildebrand F."/>
            <person name="Pallen M.J."/>
        </authorList>
    </citation>
    <scope>NUCLEOTIDE SEQUENCE [LARGE SCALE GENOMIC DNA]</scope>
    <source>
        <strain evidence="1 2">Sa2BUA9</strain>
    </source>
</reference>
<dbReference type="EMBL" id="JACSQO010000003">
    <property type="protein sequence ID" value="MBD7944275.1"/>
    <property type="molecule type" value="Genomic_DNA"/>
</dbReference>
<sequence length="127" mass="14917">MQKLQWEKSWDKAVATQDREQIELIFLKTKDLMIEDILFTPIREAINHKKEFLVTVLVHNFTDQELIFDQTRLVYAIGNEIMARHLFTIPMLIIPPKASMPWTFIFPEGSYIAASFLENGRLQIHSI</sequence>
<gene>
    <name evidence="1" type="ORF">H9650_09100</name>
</gene>
<accession>A0ABR8R951</accession>
<organism evidence="1 2">
    <name type="scientific">Psychrobacillus faecigallinarum</name>
    <dbReference type="NCBI Taxonomy" id="2762235"/>
    <lineage>
        <taxon>Bacteria</taxon>
        <taxon>Bacillati</taxon>
        <taxon>Bacillota</taxon>
        <taxon>Bacilli</taxon>
        <taxon>Bacillales</taxon>
        <taxon>Bacillaceae</taxon>
        <taxon>Psychrobacillus</taxon>
    </lineage>
</organism>
<dbReference type="Proteomes" id="UP000640786">
    <property type="component" value="Unassembled WGS sequence"/>
</dbReference>
<protein>
    <submittedName>
        <fullName evidence="1">SLAP domain-containing protein</fullName>
    </submittedName>
</protein>
<keyword evidence="2" id="KW-1185">Reference proteome</keyword>
<evidence type="ECO:0000313" key="2">
    <source>
        <dbReference type="Proteomes" id="UP000640786"/>
    </source>
</evidence>
<dbReference type="RefSeq" id="WP_151111596.1">
    <property type="nucleotide sequence ID" value="NZ_JACSQO010000003.1"/>
</dbReference>